<feature type="compositionally biased region" description="Low complexity" evidence="5">
    <location>
        <begin position="777"/>
        <end position="798"/>
    </location>
</feature>
<feature type="region of interest" description="Disordered" evidence="5">
    <location>
        <begin position="626"/>
        <end position="711"/>
    </location>
</feature>
<reference evidence="7 8" key="1">
    <citation type="journal article" date="2018" name="Mol. Biol. Evol.">
        <title>Broad Genomic Sampling Reveals a Smut Pathogenic Ancestry of the Fungal Clade Ustilaginomycotina.</title>
        <authorList>
            <person name="Kijpornyongpan T."/>
            <person name="Mondo S.J."/>
            <person name="Barry K."/>
            <person name="Sandor L."/>
            <person name="Lee J."/>
            <person name="Lipzen A."/>
            <person name="Pangilinan J."/>
            <person name="LaButti K."/>
            <person name="Hainaut M."/>
            <person name="Henrissat B."/>
            <person name="Grigoriev I.V."/>
            <person name="Spatafora J.W."/>
            <person name="Aime M.C."/>
        </authorList>
    </citation>
    <scope>NUCLEOTIDE SEQUENCE [LARGE SCALE GENOMIC DNA]</scope>
    <source>
        <strain evidence="7 8">MCA 4198</strain>
    </source>
</reference>
<dbReference type="PROSITE" id="PS50016">
    <property type="entry name" value="ZF_PHD_2"/>
    <property type="match status" value="1"/>
</dbReference>
<name>A0A316YR59_9BASI</name>
<feature type="compositionally biased region" description="Polar residues" evidence="5">
    <location>
        <begin position="731"/>
        <end position="762"/>
    </location>
</feature>
<keyword evidence="8" id="KW-1185">Reference proteome</keyword>
<dbReference type="GeneID" id="37045857"/>
<dbReference type="Proteomes" id="UP000245768">
    <property type="component" value="Unassembled WGS sequence"/>
</dbReference>
<dbReference type="InterPro" id="IPR011011">
    <property type="entry name" value="Znf_FYVE_PHD"/>
</dbReference>
<dbReference type="GO" id="GO:0032221">
    <property type="term" value="C:Rpd3S complex"/>
    <property type="evidence" value="ECO:0007669"/>
    <property type="project" value="TreeGrafter"/>
</dbReference>
<feature type="compositionally biased region" description="Polar residues" evidence="5">
    <location>
        <begin position="1398"/>
        <end position="1427"/>
    </location>
</feature>
<evidence type="ECO:0000313" key="7">
    <source>
        <dbReference type="EMBL" id="PWN91779.1"/>
    </source>
</evidence>
<evidence type="ECO:0000313" key="8">
    <source>
        <dbReference type="Proteomes" id="UP000245768"/>
    </source>
</evidence>
<feature type="region of interest" description="Disordered" evidence="5">
    <location>
        <begin position="469"/>
        <end position="513"/>
    </location>
</feature>
<dbReference type="InterPro" id="IPR001965">
    <property type="entry name" value="Znf_PHD"/>
</dbReference>
<dbReference type="EMBL" id="KZ819635">
    <property type="protein sequence ID" value="PWN91779.1"/>
    <property type="molecule type" value="Genomic_DNA"/>
</dbReference>
<feature type="compositionally biased region" description="Basic and acidic residues" evidence="5">
    <location>
        <begin position="684"/>
        <end position="699"/>
    </location>
</feature>
<dbReference type="InterPro" id="IPR019786">
    <property type="entry name" value="Zinc_finger_PHD-type_CS"/>
</dbReference>
<feature type="compositionally biased region" description="Acidic residues" evidence="5">
    <location>
        <begin position="429"/>
        <end position="443"/>
    </location>
</feature>
<feature type="region of interest" description="Disordered" evidence="5">
    <location>
        <begin position="1"/>
        <end position="168"/>
    </location>
</feature>
<feature type="compositionally biased region" description="Low complexity" evidence="5">
    <location>
        <begin position="628"/>
        <end position="640"/>
    </location>
</feature>
<keyword evidence="3" id="KW-0862">Zinc</keyword>
<feature type="compositionally biased region" description="Polar residues" evidence="5">
    <location>
        <begin position="51"/>
        <end position="61"/>
    </location>
</feature>
<feature type="compositionally biased region" description="Polar residues" evidence="5">
    <location>
        <begin position="484"/>
        <end position="496"/>
    </location>
</feature>
<feature type="compositionally biased region" description="Low complexity" evidence="5">
    <location>
        <begin position="578"/>
        <end position="595"/>
    </location>
</feature>
<evidence type="ECO:0000256" key="1">
    <source>
        <dbReference type="ARBA" id="ARBA00022723"/>
    </source>
</evidence>
<evidence type="ECO:0000256" key="2">
    <source>
        <dbReference type="ARBA" id="ARBA00022771"/>
    </source>
</evidence>
<feature type="compositionally biased region" description="Basic and acidic residues" evidence="5">
    <location>
        <begin position="1243"/>
        <end position="1253"/>
    </location>
</feature>
<dbReference type="Gene3D" id="3.30.40.10">
    <property type="entry name" value="Zinc/RING finger domain, C3HC4 (zinc finger)"/>
    <property type="match status" value="2"/>
</dbReference>
<feature type="domain" description="PHD-type" evidence="6">
    <location>
        <begin position="815"/>
        <end position="865"/>
    </location>
</feature>
<feature type="region of interest" description="Disordered" evidence="5">
    <location>
        <begin position="526"/>
        <end position="613"/>
    </location>
</feature>
<dbReference type="InParanoid" id="A0A316YR59"/>
<dbReference type="PANTHER" id="PTHR47636:SF1">
    <property type="entry name" value="TRANSCRIPTIONAL REGULATORY PROTEIN RCO1"/>
    <property type="match status" value="1"/>
</dbReference>
<feature type="region of interest" description="Disordered" evidence="5">
    <location>
        <begin position="723"/>
        <end position="798"/>
    </location>
</feature>
<dbReference type="PROSITE" id="PS01359">
    <property type="entry name" value="ZF_PHD_1"/>
    <property type="match status" value="1"/>
</dbReference>
<dbReference type="SMART" id="SM00249">
    <property type="entry name" value="PHD"/>
    <property type="match status" value="2"/>
</dbReference>
<evidence type="ECO:0000256" key="4">
    <source>
        <dbReference type="PROSITE-ProRule" id="PRU00146"/>
    </source>
</evidence>
<dbReference type="InterPro" id="IPR052819">
    <property type="entry name" value="Chromatin_regulatory_protein"/>
</dbReference>
<evidence type="ECO:0000259" key="6">
    <source>
        <dbReference type="PROSITE" id="PS50016"/>
    </source>
</evidence>
<dbReference type="InterPro" id="IPR013083">
    <property type="entry name" value="Znf_RING/FYVE/PHD"/>
</dbReference>
<feature type="compositionally biased region" description="Basic and acidic residues" evidence="5">
    <location>
        <begin position="63"/>
        <end position="74"/>
    </location>
</feature>
<feature type="region of interest" description="Disordered" evidence="5">
    <location>
        <begin position="306"/>
        <end position="369"/>
    </location>
</feature>
<feature type="region of interest" description="Disordered" evidence="5">
    <location>
        <begin position="1324"/>
        <end position="1431"/>
    </location>
</feature>
<feature type="region of interest" description="Disordered" evidence="5">
    <location>
        <begin position="1011"/>
        <end position="1061"/>
    </location>
</feature>
<feature type="region of interest" description="Disordered" evidence="5">
    <location>
        <begin position="404"/>
        <end position="450"/>
    </location>
</feature>
<feature type="compositionally biased region" description="Polar residues" evidence="5">
    <location>
        <begin position="133"/>
        <end position="146"/>
    </location>
</feature>
<organism evidence="7 8">
    <name type="scientific">Acaromyces ingoldii</name>
    <dbReference type="NCBI Taxonomy" id="215250"/>
    <lineage>
        <taxon>Eukaryota</taxon>
        <taxon>Fungi</taxon>
        <taxon>Dikarya</taxon>
        <taxon>Basidiomycota</taxon>
        <taxon>Ustilaginomycotina</taxon>
        <taxon>Exobasidiomycetes</taxon>
        <taxon>Exobasidiales</taxon>
        <taxon>Cryptobasidiaceae</taxon>
        <taxon>Acaromyces</taxon>
    </lineage>
</organism>
<dbReference type="RefSeq" id="XP_025378977.1">
    <property type="nucleotide sequence ID" value="XM_025523941.1"/>
</dbReference>
<protein>
    <recommendedName>
        <fullName evidence="6">PHD-type domain-containing protein</fullName>
    </recommendedName>
</protein>
<dbReference type="SUPFAM" id="SSF57903">
    <property type="entry name" value="FYVE/PHD zinc finger"/>
    <property type="match status" value="2"/>
</dbReference>
<proteinExistence type="predicted"/>
<keyword evidence="1" id="KW-0479">Metal-binding</keyword>
<feature type="compositionally biased region" description="Polar residues" evidence="5">
    <location>
        <begin position="1029"/>
        <end position="1046"/>
    </location>
</feature>
<keyword evidence="2 4" id="KW-0863">Zinc-finger</keyword>
<dbReference type="STRING" id="215250.A0A316YR59"/>
<dbReference type="GO" id="GO:0006357">
    <property type="term" value="P:regulation of transcription by RNA polymerase II"/>
    <property type="evidence" value="ECO:0007669"/>
    <property type="project" value="TreeGrafter"/>
</dbReference>
<gene>
    <name evidence="7" type="ORF">FA10DRAFT_284705</name>
</gene>
<dbReference type="OrthoDB" id="5876363at2759"/>
<dbReference type="GO" id="GO:0008270">
    <property type="term" value="F:zinc ion binding"/>
    <property type="evidence" value="ECO:0007669"/>
    <property type="project" value="UniProtKB-KW"/>
</dbReference>
<feature type="region of interest" description="Disordered" evidence="5">
    <location>
        <begin position="1243"/>
        <end position="1269"/>
    </location>
</feature>
<dbReference type="InterPro" id="IPR019787">
    <property type="entry name" value="Znf_PHD-finger"/>
</dbReference>
<dbReference type="CDD" id="cd15534">
    <property type="entry name" value="PHD2_PHF12_Rco1"/>
    <property type="match status" value="1"/>
</dbReference>
<dbReference type="CDD" id="cd15535">
    <property type="entry name" value="PHD1_Rco1"/>
    <property type="match status" value="1"/>
</dbReference>
<evidence type="ECO:0000256" key="5">
    <source>
        <dbReference type="SAM" id="MobiDB-lite"/>
    </source>
</evidence>
<accession>A0A316YR59</accession>
<evidence type="ECO:0000256" key="3">
    <source>
        <dbReference type="ARBA" id="ARBA00022833"/>
    </source>
</evidence>
<dbReference type="PANTHER" id="PTHR47636">
    <property type="entry name" value="TRANSCRIPTIONAL REGULATORY PROTEIN RCO1"/>
    <property type="match status" value="1"/>
</dbReference>
<sequence>MDAEVGLASVPLDKHGKFEDASNMGSRDASLRIDAAAAPPPSSEGHAAPEKTSNAPSSASLRVQEKKRSQKEAAEGSSLEVQRPRGNGRLRERLGVSMGQPSRNSAPPLATDSAVEAVTATTGGPSQAIAPVASTSSQLLRPSTHQRSTRRVRSSSPSMDQDHAMSANRWADTSSNLATEVLPAPPSLPYDVLYAPLAPPAGIDPKLLAQAGIPVANLSALAHGVHPGAANAPFSTTSAPGPSPASAASTVNSTYSAPKMKRLAAKQTLQSHMASEKRGQMPMPWGLRTTILERKRANGATAKTRMGTMKRFPPPSERTKVTLTKGAGGEAVRNKAFPGAKPGDITAADRRSEASQARPGGASRVTADGAAAPQNFSSFAVTFPDGQTMKNGAIDAQTLQASVRDVDRSGGGGDDSQAMTPVVPLLEIGQDEDDEEEEREDQIEGGGSRIIAQVNGDANKVNGGAALKANGEQSSSEMEVDETAFSSPVARSQSGSRGTGLASSSEGADAEDASLIEMDLAAVAKRAHPLPKRPNTNGTMTPTVEAITGVPDHGTSPDAVQELPKPKEEETETDFNTSASQRQEQGAAAEAAASQGKKKRGRPRNGQIATPDSAAAASALGLVSGFHSVDSSSSPSTDDSTLTRRPRDAHKRIRLSGGYYNKGKLTAAASSPSPSPKPPATAAEEDRGTDGDRSTHEADADPADSVILDSPAPAVSIAATVATTATKRSGRSSTPAFVESNITPTSTKSLRGMSGQQSSSPSKLIHASGGKASGKLRAGTRGSSAASSTSKATPTKGAHGLVAAANGLDDTGGNNEFCDTCEGRGHFICCDGCPRSFHFNCVNPPLEIDELPEGEHWFCRVCRAEGKDGSGSNSAKDRHSAAMAKKRKAGKGVFDALLRHTEVSNPTIFSLPLEIRNYFKGVATSADGSYTDSSMLRPIKLNKAGFVDERDPYRLKDRNGKAVLCYRCGGSALPQDGVPLQVKDEEHGHEQSSTNRGGVPGRRAARRALSMIANPEASSIRGKGRESSAQEAIENSTSSTDPSSHPQLLGEPSSRQRREEQGWRKMVSCDFCSSHWHLDCVGPVPMVGLPSLARKWMCPNHTDHLVRLDRIPKNVANATTVYDLPVPSEKTVGAGKHYRTRVVNDGLIDIIPDPLDTFFGDETGTGKGGERGWDAAPGTTSVVDAAASSKSIGASTTPPTSSMVIPIAATQVNNNAKLKFRIPEKVIRLDWWQRVEEDRNRQQQLREQREMQRETGNQNGGRLERRPGQDVLVPAGYNGLDLLAVIAAANSATCSDGAVKGKERDDSVFVDGTSPADLVRLALTPQIAPRYRPTEDDPRASFPSRREKRSAPGEPQQEEDEDVKWWKEGDEEASSIRSSFRPGEWEGDFEGGDGGGSSTNTAISISSPTSSNTFAKKEPVTSTTAQHLSDDAALDSEELRSLRAVRQLLHVKGSQKLLDFLMAP</sequence>
<feature type="region of interest" description="Disordered" evidence="5">
    <location>
        <begin position="233"/>
        <end position="253"/>
    </location>
</feature>
<dbReference type="Pfam" id="PF00628">
    <property type="entry name" value="PHD"/>
    <property type="match status" value="1"/>
</dbReference>
<feature type="compositionally biased region" description="Low complexity" evidence="5">
    <location>
        <begin position="233"/>
        <end position="250"/>
    </location>
</feature>